<keyword evidence="3" id="KW-1185">Reference proteome</keyword>
<dbReference type="RefSeq" id="WP_193719146.1">
    <property type="nucleotide sequence ID" value="NZ_JACSPN010000005.1"/>
</dbReference>
<gene>
    <name evidence="2" type="ORF">H9623_06010</name>
</gene>
<evidence type="ECO:0000313" key="2">
    <source>
        <dbReference type="EMBL" id="MBE7699865.1"/>
    </source>
</evidence>
<evidence type="ECO:0000256" key="1">
    <source>
        <dbReference type="SAM" id="Phobius"/>
    </source>
</evidence>
<dbReference type="EMBL" id="JACSPN010000005">
    <property type="protein sequence ID" value="MBE7699865.1"/>
    <property type="molecule type" value="Genomic_DNA"/>
</dbReference>
<reference evidence="2 3" key="1">
    <citation type="submission" date="2020-08" db="EMBL/GenBank/DDBJ databases">
        <title>A Genomic Blueprint of the Chicken Gut Microbiome.</title>
        <authorList>
            <person name="Gilroy R."/>
            <person name="Ravi A."/>
            <person name="Getino M."/>
            <person name="Pursley I."/>
            <person name="Horton D.L."/>
            <person name="Alikhan N.-F."/>
            <person name="Baker D."/>
            <person name="Gharbi K."/>
            <person name="Hall N."/>
            <person name="Watson M."/>
            <person name="Adriaenssens E.M."/>
            <person name="Foster-Nyarko E."/>
            <person name="Jarju S."/>
            <person name="Secka A."/>
            <person name="Antonio M."/>
            <person name="Oren A."/>
            <person name="Chaudhuri R."/>
            <person name="La Ragione R.M."/>
            <person name="Hildebrand F."/>
            <person name="Pallen M.J."/>
        </authorList>
    </citation>
    <scope>NUCLEOTIDE SEQUENCE [LARGE SCALE GENOMIC DNA]</scope>
    <source>
        <strain evidence="2 3">Sa1BUA8</strain>
    </source>
</reference>
<organism evidence="2 3">
    <name type="scientific">Oerskovia douganii</name>
    <dbReference type="NCBI Taxonomy" id="2762210"/>
    <lineage>
        <taxon>Bacteria</taxon>
        <taxon>Bacillati</taxon>
        <taxon>Actinomycetota</taxon>
        <taxon>Actinomycetes</taxon>
        <taxon>Micrococcales</taxon>
        <taxon>Cellulomonadaceae</taxon>
        <taxon>Oerskovia</taxon>
    </lineage>
</organism>
<comment type="caution">
    <text evidence="2">The sequence shown here is derived from an EMBL/GenBank/DDBJ whole genome shotgun (WGS) entry which is preliminary data.</text>
</comment>
<feature type="transmembrane region" description="Helical" evidence="1">
    <location>
        <begin position="43"/>
        <end position="64"/>
    </location>
</feature>
<name>A0A9D5YY63_9CELL</name>
<dbReference type="Proteomes" id="UP000822993">
    <property type="component" value="Unassembled WGS sequence"/>
</dbReference>
<accession>A0A9D5YY63</accession>
<keyword evidence="1" id="KW-0812">Transmembrane</keyword>
<proteinExistence type="predicted"/>
<evidence type="ECO:0000313" key="3">
    <source>
        <dbReference type="Proteomes" id="UP000822993"/>
    </source>
</evidence>
<keyword evidence="1" id="KW-1133">Transmembrane helix</keyword>
<protein>
    <submittedName>
        <fullName evidence="2">Uncharacterized protein</fullName>
    </submittedName>
</protein>
<keyword evidence="1" id="KW-0472">Membrane</keyword>
<dbReference type="AlphaFoldDB" id="A0A9D5YY63"/>
<sequence>MTGPQDDDLFDRLHAAADAVPPSTLDLPVVLLTSRRKSTVRRAVAGAAAVTAVAVLGVAVTSGVPGDLARNLVPAASYRALSTEIVHEKVAPEVTAVSEAATYERPDGTIVLDTGIGTGADGDRFMVVASVELTAGAPLQMPVDPTLDRSDPDYIQEMAALGYAPMEDPHVQVVVGDEAELERLRGGGTPTTVVLDDVAGMSTITLATGTQLLLGLVEPSGGWSERVTYLSTWEPIPGPDGDQVTSVAVPTLPFVGENVEMYVVRSDVPGDRPPFRAALQVSSSTWNVAACSAEDPGCASTYDPQTGDVVRSTGTTDRRFVSPEDSVMLELSRLPTAAEPDVMAFCLGLRGEAVPRGANGNALPEDLGVDPDAWRRCLLDVSFSRA</sequence>